<gene>
    <name evidence="8" type="ORF">PBRASI_LOCUS4824</name>
</gene>
<evidence type="ECO:0000256" key="5">
    <source>
        <dbReference type="SAM" id="Phobius"/>
    </source>
</evidence>
<dbReference type="Gene3D" id="3.60.21.10">
    <property type="match status" value="1"/>
</dbReference>
<feature type="domain" description="DNA/RNA-binding protein Alba-like" evidence="7">
    <location>
        <begin position="11"/>
        <end position="74"/>
    </location>
</feature>
<evidence type="ECO:0000256" key="1">
    <source>
        <dbReference type="ARBA" id="ARBA00004141"/>
    </source>
</evidence>
<name>A0A9N9FN35_9GLOM</name>
<dbReference type="AlphaFoldDB" id="A0A9N9FN35"/>
<sequence length="537" mass="61131">MDPQPTEPYSSIRISHSGKINSYVSHGLESLKRTESTRSYITLIGEGKGVTKTISVAEIIKRKVERIYQYNEIGNVDEDGVGTKSGMYMKIYLSLMPVKELEMALGIINNATRRHSGLDWNSTVTIIQLCWVCAIVFGEVLVFHMAAWNCGWPEISEWNTNTAKPFHMTIITDPQLIDENSYNRARVMTRLTEFYSDNYMRKNWKNLLHYFDSDAIMILGDLLDSGRELDDKRWSEEHIRFNNLFQMAGKSRVPVYYAVGNHDIGIGDTIVPAANKRFRDVYGKVNYELSLGNHTIVVLDTLSFGASDEISKEAREFVKGFENRTDHTHSPRILMTHVPLFRGLATADCGPFRQRGNMIPYMYGYQYQTMMYPEPTETILDSIKPVLTISGDDHDFCEIYHEKGGSNGEGSFEVTVPTYSFTMGVRKPGFLLLSLYNPTNSSSSATFTYRLCFLPDQLQIFIFYGFLLSFTIITFLACAYYDMRTQTALPPLSKDIVANRIITSSSYWHLVRSGILRVGAYAISTYIFCLILFPIAI</sequence>
<dbReference type="Gene3D" id="3.30.110.20">
    <property type="entry name" value="Alba-like domain"/>
    <property type="match status" value="1"/>
</dbReference>
<proteinExistence type="predicted"/>
<keyword evidence="2 5" id="KW-0812">Transmembrane</keyword>
<dbReference type="GO" id="GO:0005783">
    <property type="term" value="C:endoplasmic reticulum"/>
    <property type="evidence" value="ECO:0007669"/>
    <property type="project" value="TreeGrafter"/>
</dbReference>
<keyword evidence="9" id="KW-1185">Reference proteome</keyword>
<comment type="caution">
    <text evidence="8">The sequence shown here is derived from an EMBL/GenBank/DDBJ whole genome shotgun (WGS) entry which is preliminary data.</text>
</comment>
<dbReference type="Proteomes" id="UP000789739">
    <property type="component" value="Unassembled WGS sequence"/>
</dbReference>
<feature type="domain" description="Calcineurin-like phosphoesterase" evidence="6">
    <location>
        <begin position="204"/>
        <end position="341"/>
    </location>
</feature>
<dbReference type="GO" id="GO:0003676">
    <property type="term" value="F:nucleic acid binding"/>
    <property type="evidence" value="ECO:0007669"/>
    <property type="project" value="InterPro"/>
</dbReference>
<dbReference type="GO" id="GO:0016787">
    <property type="term" value="F:hydrolase activity"/>
    <property type="evidence" value="ECO:0007669"/>
    <property type="project" value="InterPro"/>
</dbReference>
<dbReference type="Pfam" id="PF01918">
    <property type="entry name" value="Alba"/>
    <property type="match status" value="1"/>
</dbReference>
<evidence type="ECO:0000313" key="9">
    <source>
        <dbReference type="Proteomes" id="UP000789739"/>
    </source>
</evidence>
<dbReference type="InterPro" id="IPR033308">
    <property type="entry name" value="PGAP5/Cdc1/Ted1"/>
</dbReference>
<keyword evidence="4 5" id="KW-0472">Membrane</keyword>
<dbReference type="InterPro" id="IPR036882">
    <property type="entry name" value="Alba-like_dom_sf"/>
</dbReference>
<dbReference type="EMBL" id="CAJVPI010000523">
    <property type="protein sequence ID" value="CAG8545729.1"/>
    <property type="molecule type" value="Genomic_DNA"/>
</dbReference>
<feature type="transmembrane region" description="Helical" evidence="5">
    <location>
        <begin position="515"/>
        <end position="536"/>
    </location>
</feature>
<dbReference type="GO" id="GO:0006506">
    <property type="term" value="P:GPI anchor biosynthetic process"/>
    <property type="evidence" value="ECO:0007669"/>
    <property type="project" value="InterPro"/>
</dbReference>
<evidence type="ECO:0000256" key="2">
    <source>
        <dbReference type="ARBA" id="ARBA00022692"/>
    </source>
</evidence>
<feature type="transmembrane region" description="Helical" evidence="5">
    <location>
        <begin position="461"/>
        <end position="481"/>
    </location>
</feature>
<evidence type="ECO:0000313" key="8">
    <source>
        <dbReference type="EMBL" id="CAG8545729.1"/>
    </source>
</evidence>
<dbReference type="InterPro" id="IPR002775">
    <property type="entry name" value="DNA/RNA-bd_Alba-like"/>
</dbReference>
<evidence type="ECO:0000259" key="7">
    <source>
        <dbReference type="Pfam" id="PF01918"/>
    </source>
</evidence>
<comment type="subcellular location">
    <subcellularLocation>
        <location evidence="1">Membrane</location>
        <topology evidence="1">Multi-pass membrane protein</topology>
    </subcellularLocation>
</comment>
<dbReference type="PANTHER" id="PTHR13315">
    <property type="entry name" value="METALLO PHOSPHOESTERASE RELATED"/>
    <property type="match status" value="1"/>
</dbReference>
<dbReference type="PANTHER" id="PTHR13315:SF4">
    <property type="entry name" value="METALLOPHOSPHOESTERASE, ISOFORM E"/>
    <property type="match status" value="1"/>
</dbReference>
<protein>
    <submittedName>
        <fullName evidence="8">1570_t:CDS:1</fullName>
    </submittedName>
</protein>
<evidence type="ECO:0000256" key="3">
    <source>
        <dbReference type="ARBA" id="ARBA00022989"/>
    </source>
</evidence>
<dbReference type="InterPro" id="IPR029052">
    <property type="entry name" value="Metallo-depent_PP-like"/>
</dbReference>
<dbReference type="Pfam" id="PF00149">
    <property type="entry name" value="Metallophos"/>
    <property type="match status" value="1"/>
</dbReference>
<keyword evidence="3 5" id="KW-1133">Transmembrane helix</keyword>
<dbReference type="SUPFAM" id="SSF56300">
    <property type="entry name" value="Metallo-dependent phosphatases"/>
    <property type="match status" value="1"/>
</dbReference>
<organism evidence="8 9">
    <name type="scientific">Paraglomus brasilianum</name>
    <dbReference type="NCBI Taxonomy" id="144538"/>
    <lineage>
        <taxon>Eukaryota</taxon>
        <taxon>Fungi</taxon>
        <taxon>Fungi incertae sedis</taxon>
        <taxon>Mucoromycota</taxon>
        <taxon>Glomeromycotina</taxon>
        <taxon>Glomeromycetes</taxon>
        <taxon>Paraglomerales</taxon>
        <taxon>Paraglomeraceae</taxon>
        <taxon>Paraglomus</taxon>
    </lineage>
</organism>
<evidence type="ECO:0000259" key="6">
    <source>
        <dbReference type="Pfam" id="PF00149"/>
    </source>
</evidence>
<dbReference type="InterPro" id="IPR004843">
    <property type="entry name" value="Calcineurin-like_PHP"/>
</dbReference>
<dbReference type="SUPFAM" id="SSF82704">
    <property type="entry name" value="AlbA-like"/>
    <property type="match status" value="1"/>
</dbReference>
<dbReference type="GO" id="GO:0016020">
    <property type="term" value="C:membrane"/>
    <property type="evidence" value="ECO:0007669"/>
    <property type="project" value="UniProtKB-SubCell"/>
</dbReference>
<dbReference type="OrthoDB" id="5977743at2759"/>
<reference evidence="8" key="1">
    <citation type="submission" date="2021-06" db="EMBL/GenBank/DDBJ databases">
        <authorList>
            <person name="Kallberg Y."/>
            <person name="Tangrot J."/>
            <person name="Rosling A."/>
        </authorList>
    </citation>
    <scope>NUCLEOTIDE SEQUENCE</scope>
    <source>
        <strain evidence="8">BR232B</strain>
    </source>
</reference>
<accession>A0A9N9FN35</accession>
<evidence type="ECO:0000256" key="4">
    <source>
        <dbReference type="ARBA" id="ARBA00023136"/>
    </source>
</evidence>